<reference evidence="7 8" key="1">
    <citation type="submission" date="2019-10" db="EMBL/GenBank/DDBJ databases">
        <title>Rubrobacter sp nov SCSIO 52915 isolated from a deep-sea sediment in the South China Sea.</title>
        <authorList>
            <person name="Chen R.W."/>
        </authorList>
    </citation>
    <scope>NUCLEOTIDE SEQUENCE [LARGE SCALE GENOMIC DNA]</scope>
    <source>
        <strain evidence="7 8">SCSIO 52915</strain>
    </source>
</reference>
<feature type="transmembrane region" description="Helical" evidence="6">
    <location>
        <begin position="208"/>
        <end position="226"/>
    </location>
</feature>
<keyword evidence="8" id="KW-1185">Reference proteome</keyword>
<dbReference type="InterPro" id="IPR005496">
    <property type="entry name" value="Integral_membrane_TerC"/>
</dbReference>
<dbReference type="PANTHER" id="PTHR30238:SF0">
    <property type="entry name" value="THYLAKOID MEMBRANE PROTEIN TERC, CHLOROPLASTIC"/>
    <property type="match status" value="1"/>
</dbReference>
<comment type="similarity">
    <text evidence="2">Belongs to the TerC family.</text>
</comment>
<evidence type="ECO:0000256" key="5">
    <source>
        <dbReference type="ARBA" id="ARBA00023136"/>
    </source>
</evidence>
<feature type="transmembrane region" description="Helical" evidence="6">
    <location>
        <begin position="357"/>
        <end position="377"/>
    </location>
</feature>
<feature type="transmembrane region" description="Helical" evidence="6">
    <location>
        <begin position="157"/>
        <end position="174"/>
    </location>
</feature>
<evidence type="ECO:0000256" key="1">
    <source>
        <dbReference type="ARBA" id="ARBA00004141"/>
    </source>
</evidence>
<feature type="transmembrane region" description="Helical" evidence="6">
    <location>
        <begin position="115"/>
        <end position="137"/>
    </location>
</feature>
<evidence type="ECO:0000256" key="3">
    <source>
        <dbReference type="ARBA" id="ARBA00022692"/>
    </source>
</evidence>
<name>A0A6G8PUB3_9ACTN</name>
<proteinExistence type="inferred from homology"/>
<evidence type="ECO:0000256" key="6">
    <source>
        <dbReference type="SAM" id="Phobius"/>
    </source>
</evidence>
<keyword evidence="5 6" id="KW-0472">Membrane</keyword>
<evidence type="ECO:0000313" key="8">
    <source>
        <dbReference type="Proteomes" id="UP000502706"/>
    </source>
</evidence>
<protein>
    <submittedName>
        <fullName evidence="7">TerC/Alx family metal homeostasis membrane protein</fullName>
    </submittedName>
</protein>
<dbReference type="InterPro" id="IPR022369">
    <property type="entry name" value="Integral_membrane_TerC_rswitch"/>
</dbReference>
<keyword evidence="3 6" id="KW-0812">Transmembrane</keyword>
<sequence>MVQLEKPPEGSILRASIVSTAKARWSTPDTGGRDFRLVERRAEGVQRACTSSRTYDRSGAFRLRSAEPFPREGGALVTEFPVWAWVGFTGLIAALLVLDLLVFGRGSREISFRRATVLSGVWIGLALLFGVAVFAVAGPERGGEYLAGYVIEKSLSVDNVFVFALIFSFFAVPARYQYRVLLWGIVGALILRGIFVLVGAELLDRYDWMVYVFGVFLIYTGIRMAFHSGAEVHPERNPVLRLVRRVVPVTRDFEGEKFFVRRAGKLLATPLFAVIVVIGTTDVIFAVDSIPAIFAITSSPFIVWSANAFAVLGLRPLYFMLAGMMDRFVYLQTGLAVVLVFVGAKFIYGGLFGKVPIWISLPFIAIVVTASIVASLYKTRSVDHDARRPGAGTGLPR</sequence>
<evidence type="ECO:0000256" key="2">
    <source>
        <dbReference type="ARBA" id="ARBA00007511"/>
    </source>
</evidence>
<feature type="transmembrane region" description="Helical" evidence="6">
    <location>
        <begin position="329"/>
        <end position="351"/>
    </location>
</feature>
<organism evidence="7 8">
    <name type="scientific">Rubrobacter marinus</name>
    <dbReference type="NCBI Taxonomy" id="2653852"/>
    <lineage>
        <taxon>Bacteria</taxon>
        <taxon>Bacillati</taxon>
        <taxon>Actinomycetota</taxon>
        <taxon>Rubrobacteria</taxon>
        <taxon>Rubrobacterales</taxon>
        <taxon>Rubrobacteraceae</taxon>
        <taxon>Rubrobacter</taxon>
    </lineage>
</organism>
<dbReference type="GO" id="GO:0016020">
    <property type="term" value="C:membrane"/>
    <property type="evidence" value="ECO:0007669"/>
    <property type="project" value="UniProtKB-SubCell"/>
</dbReference>
<accession>A0A6G8PUB3</accession>
<evidence type="ECO:0000313" key="7">
    <source>
        <dbReference type="EMBL" id="QIN77295.1"/>
    </source>
</evidence>
<dbReference type="PANTHER" id="PTHR30238">
    <property type="entry name" value="MEMBRANE BOUND PREDICTED REDOX MODULATOR"/>
    <property type="match status" value="1"/>
</dbReference>
<feature type="transmembrane region" description="Helical" evidence="6">
    <location>
        <begin position="266"/>
        <end position="287"/>
    </location>
</feature>
<comment type="subcellular location">
    <subcellularLocation>
        <location evidence="1">Membrane</location>
        <topology evidence="1">Multi-pass membrane protein</topology>
    </subcellularLocation>
</comment>
<dbReference type="Proteomes" id="UP000502706">
    <property type="component" value="Chromosome"/>
</dbReference>
<feature type="transmembrane region" description="Helical" evidence="6">
    <location>
        <begin position="82"/>
        <end position="103"/>
    </location>
</feature>
<dbReference type="KEGG" id="rmar:GBA65_00825"/>
<feature type="transmembrane region" description="Helical" evidence="6">
    <location>
        <begin position="293"/>
        <end position="317"/>
    </location>
</feature>
<dbReference type="AlphaFoldDB" id="A0A6G8PUB3"/>
<keyword evidence="4 6" id="KW-1133">Transmembrane helix</keyword>
<evidence type="ECO:0000256" key="4">
    <source>
        <dbReference type="ARBA" id="ARBA00022989"/>
    </source>
</evidence>
<dbReference type="Pfam" id="PF03741">
    <property type="entry name" value="TerC"/>
    <property type="match status" value="1"/>
</dbReference>
<dbReference type="EMBL" id="CP045121">
    <property type="protein sequence ID" value="QIN77295.1"/>
    <property type="molecule type" value="Genomic_DNA"/>
</dbReference>
<dbReference type="NCBIfam" id="TIGR03718">
    <property type="entry name" value="R_switched_Alx"/>
    <property type="match status" value="1"/>
</dbReference>
<gene>
    <name evidence="7" type="ORF">GBA65_00825</name>
</gene>
<feature type="transmembrane region" description="Helical" evidence="6">
    <location>
        <begin position="181"/>
        <end position="202"/>
    </location>
</feature>